<dbReference type="Proteomes" id="UP001180487">
    <property type="component" value="Unassembled WGS sequence"/>
</dbReference>
<protein>
    <submittedName>
        <fullName evidence="1">General secretion pathway protein M</fullName>
    </submittedName>
</protein>
<gene>
    <name evidence="1" type="ORF">J2X19_004143</name>
</gene>
<keyword evidence="2" id="KW-1185">Reference proteome</keyword>
<dbReference type="EMBL" id="JAVDXT010000004">
    <property type="protein sequence ID" value="MDR7379449.1"/>
    <property type="molecule type" value="Genomic_DNA"/>
</dbReference>
<dbReference type="InterPro" id="IPR007690">
    <property type="entry name" value="T2SS_GspM"/>
</dbReference>
<organism evidence="1 2">
    <name type="scientific">Rhodoferax ferrireducens</name>
    <dbReference type="NCBI Taxonomy" id="192843"/>
    <lineage>
        <taxon>Bacteria</taxon>
        <taxon>Pseudomonadati</taxon>
        <taxon>Pseudomonadota</taxon>
        <taxon>Betaproteobacteria</taxon>
        <taxon>Burkholderiales</taxon>
        <taxon>Comamonadaceae</taxon>
        <taxon>Rhodoferax</taxon>
    </lineage>
</organism>
<evidence type="ECO:0000313" key="2">
    <source>
        <dbReference type="Proteomes" id="UP001180487"/>
    </source>
</evidence>
<dbReference type="RefSeq" id="WP_310376090.1">
    <property type="nucleotide sequence ID" value="NZ_JAVDXT010000004.1"/>
</dbReference>
<reference evidence="1 2" key="1">
    <citation type="submission" date="2023-07" db="EMBL/GenBank/DDBJ databases">
        <title>Sorghum-associated microbial communities from plants grown in Nebraska, USA.</title>
        <authorList>
            <person name="Schachtman D."/>
        </authorList>
    </citation>
    <scope>NUCLEOTIDE SEQUENCE [LARGE SCALE GENOMIC DNA]</scope>
    <source>
        <strain evidence="1 2">BE313</strain>
    </source>
</reference>
<sequence length="170" mass="18207">MKLPTSLQAQWDTLAPRERSSVLAALALVLAALLWWIALGPALQTLRAADAQHRSLDAQLQTMRSLQAEAQALQSQPKLSFDDALRAVEASVKADLRGTAQLNTVGERVTVSLKNTPADALARWLAQVRINARALPTEARLVRSATSANAGTPAIASWDGSLVLVLPSNR</sequence>
<dbReference type="Pfam" id="PF04612">
    <property type="entry name" value="T2SSM"/>
    <property type="match status" value="1"/>
</dbReference>
<comment type="caution">
    <text evidence="1">The sequence shown here is derived from an EMBL/GenBank/DDBJ whole genome shotgun (WGS) entry which is preliminary data.</text>
</comment>
<evidence type="ECO:0000313" key="1">
    <source>
        <dbReference type="EMBL" id="MDR7379449.1"/>
    </source>
</evidence>
<proteinExistence type="predicted"/>
<name>A0ABU2CDN6_9BURK</name>
<accession>A0ABU2CDN6</accession>